<dbReference type="AlphaFoldDB" id="A0A915CZD4"/>
<keyword evidence="1" id="KW-1185">Reference proteome</keyword>
<protein>
    <submittedName>
        <fullName evidence="2">Uncharacterized protein</fullName>
    </submittedName>
</protein>
<proteinExistence type="predicted"/>
<sequence length="188" mass="21836">MPARKGWEDIEMELSQAISEEFKKEAIMLCRALKQVNHCRQPGLKWMISFLIGSVRVPSQSMSSAEVQLYGSGKHRTEIWWKTLCKSLRDLGSFVCYCKCQQTDTNGYRKDDDDVTVIESERAFLYSSSEMASRSNVYGNVLRKDFDRLAPSHKNQLIKMLSPFGDYEIYLLHAFYHMSIAMLVRRKK</sequence>
<evidence type="ECO:0000313" key="1">
    <source>
        <dbReference type="Proteomes" id="UP000887574"/>
    </source>
</evidence>
<dbReference type="Proteomes" id="UP000887574">
    <property type="component" value="Unplaced"/>
</dbReference>
<name>A0A915CZD4_9BILA</name>
<organism evidence="1 2">
    <name type="scientific">Ditylenchus dipsaci</name>
    <dbReference type="NCBI Taxonomy" id="166011"/>
    <lineage>
        <taxon>Eukaryota</taxon>
        <taxon>Metazoa</taxon>
        <taxon>Ecdysozoa</taxon>
        <taxon>Nematoda</taxon>
        <taxon>Chromadorea</taxon>
        <taxon>Rhabditida</taxon>
        <taxon>Tylenchina</taxon>
        <taxon>Tylenchomorpha</taxon>
        <taxon>Sphaerularioidea</taxon>
        <taxon>Anguinidae</taxon>
        <taxon>Anguininae</taxon>
        <taxon>Ditylenchus</taxon>
    </lineage>
</organism>
<dbReference type="InterPro" id="IPR036388">
    <property type="entry name" value="WH-like_DNA-bd_sf"/>
</dbReference>
<reference evidence="2" key="1">
    <citation type="submission" date="2022-11" db="UniProtKB">
        <authorList>
            <consortium name="WormBaseParasite"/>
        </authorList>
    </citation>
    <scope>IDENTIFICATION</scope>
</reference>
<dbReference type="WBParaSite" id="jg139">
    <property type="protein sequence ID" value="jg139"/>
    <property type="gene ID" value="jg139"/>
</dbReference>
<dbReference type="Gene3D" id="1.10.10.10">
    <property type="entry name" value="Winged helix-like DNA-binding domain superfamily/Winged helix DNA-binding domain"/>
    <property type="match status" value="1"/>
</dbReference>
<evidence type="ECO:0000313" key="2">
    <source>
        <dbReference type="WBParaSite" id="jg139"/>
    </source>
</evidence>
<accession>A0A915CZD4</accession>